<comment type="caution">
    <text evidence="8">The sequence shown here is derived from an EMBL/GenBank/DDBJ whole genome shotgun (WGS) entry which is preliminary data.</text>
</comment>
<keyword evidence="4" id="KW-0808">Transferase</keyword>
<dbReference type="PIRSF" id="PIRSF000521">
    <property type="entry name" value="Transaminase_4ab_Lys_Orn"/>
    <property type="match status" value="1"/>
</dbReference>
<dbReference type="CDD" id="cd00610">
    <property type="entry name" value="OAT_like"/>
    <property type="match status" value="1"/>
</dbReference>
<protein>
    <submittedName>
        <fullName evidence="8">Aspartate aminotransferase family protein</fullName>
    </submittedName>
</protein>
<dbReference type="EMBL" id="JASKYM010000006">
    <property type="protein sequence ID" value="MDK2564207.1"/>
    <property type="molecule type" value="Genomic_DNA"/>
</dbReference>
<dbReference type="Gene3D" id="3.90.1150.10">
    <property type="entry name" value="Aspartate Aminotransferase, domain 1"/>
    <property type="match status" value="1"/>
</dbReference>
<reference evidence="8 9" key="1">
    <citation type="submission" date="2023-05" db="EMBL/GenBank/DDBJ databases">
        <title>Rombocin, a short stable natural nisin variant, displays selective antimicrobial activity against Listeria monocytogenes and employs dual mode of action to kill target bacterial strains.</title>
        <authorList>
            <person name="Wambui J."/>
            <person name="Stephan R."/>
            <person name="Kuipers O.P."/>
        </authorList>
    </citation>
    <scope>NUCLEOTIDE SEQUENCE [LARGE SCALE GENOMIC DNA]</scope>
    <source>
        <strain evidence="8 9">RC002</strain>
    </source>
</reference>
<dbReference type="SUPFAM" id="SSF53383">
    <property type="entry name" value="PLP-dependent transferases"/>
    <property type="match status" value="1"/>
</dbReference>
<organism evidence="8 9">
    <name type="scientific">Romboutsia sedimentorum</name>
    <dbReference type="NCBI Taxonomy" id="1368474"/>
    <lineage>
        <taxon>Bacteria</taxon>
        <taxon>Bacillati</taxon>
        <taxon>Bacillota</taxon>
        <taxon>Clostridia</taxon>
        <taxon>Peptostreptococcales</taxon>
        <taxon>Peptostreptococcaceae</taxon>
        <taxon>Romboutsia</taxon>
    </lineage>
</organism>
<dbReference type="Pfam" id="PF00202">
    <property type="entry name" value="Aminotran_3"/>
    <property type="match status" value="1"/>
</dbReference>
<dbReference type="InterPro" id="IPR015421">
    <property type="entry name" value="PyrdxlP-dep_Trfase_major"/>
</dbReference>
<dbReference type="InterPro" id="IPR015422">
    <property type="entry name" value="PyrdxlP-dep_Trfase_small"/>
</dbReference>
<dbReference type="Gene3D" id="3.40.640.10">
    <property type="entry name" value="Type I PLP-dependent aspartate aminotransferase-like (Major domain)"/>
    <property type="match status" value="1"/>
</dbReference>
<evidence type="ECO:0000256" key="6">
    <source>
        <dbReference type="ARBA" id="ARBA00029440"/>
    </source>
</evidence>
<keyword evidence="5 7" id="KW-0663">Pyridoxal phosphate</keyword>
<sequence>MKSLYEQDKKYILNTYNRLDLIIEKGEGSYVFDIDGNKYLDMYSGISVNNLGHDKGIVEAIIKQASKYMHLSNYFVSEPVVNLAKLFVENTFASKVFFTNSGTESNEAAIKLCRKYGKQSNENKYELLSAYNSFHGRTTGALALTGQEKYQKNFMPLIPGVSHFKYNDIEDLRAKVNENTCGLFLEIIQGEGGIVEISKEFIDEVVKLSKKYDFLIVIDEIQAGMGRTGDLFAYEQYDFTPHIVTISKSVGGGIPLGAMLVSEYVENILQPGDHGSTFAANPVSCAGGEYVMNKLVNTDLCNEVKSKGNYLINKLNNLKEKYPHIIKEVRGRGLMIGIDVGQYVNDIKKIAQENRLLLNSTNNTIIRLLPSLCITTDEINEFLTIFEKILKEVK</sequence>
<dbReference type="NCBIfam" id="TIGR00707">
    <property type="entry name" value="argD"/>
    <property type="match status" value="1"/>
</dbReference>
<comment type="cofactor">
    <cofactor evidence="1">
        <name>pyridoxal 5'-phosphate</name>
        <dbReference type="ChEBI" id="CHEBI:597326"/>
    </cofactor>
</comment>
<evidence type="ECO:0000256" key="5">
    <source>
        <dbReference type="ARBA" id="ARBA00022898"/>
    </source>
</evidence>
<dbReference type="PANTHER" id="PTHR11986:SF79">
    <property type="entry name" value="ACETYLORNITHINE AMINOTRANSFERASE, MITOCHONDRIAL"/>
    <property type="match status" value="1"/>
</dbReference>
<evidence type="ECO:0000256" key="4">
    <source>
        <dbReference type="ARBA" id="ARBA00022679"/>
    </source>
</evidence>
<gene>
    <name evidence="8" type="ORF">QOZ84_11655</name>
</gene>
<dbReference type="InterPro" id="IPR049704">
    <property type="entry name" value="Aminotrans_3_PPA_site"/>
</dbReference>
<evidence type="ECO:0000256" key="2">
    <source>
        <dbReference type="ARBA" id="ARBA00022576"/>
    </source>
</evidence>
<dbReference type="PANTHER" id="PTHR11986">
    <property type="entry name" value="AMINOTRANSFERASE CLASS III"/>
    <property type="match status" value="1"/>
</dbReference>
<comment type="pathway">
    <text evidence="6">Amino-acid biosynthesis.</text>
</comment>
<evidence type="ECO:0000256" key="1">
    <source>
        <dbReference type="ARBA" id="ARBA00001933"/>
    </source>
</evidence>
<dbReference type="InterPro" id="IPR005814">
    <property type="entry name" value="Aminotrans_3"/>
</dbReference>
<evidence type="ECO:0000313" key="8">
    <source>
        <dbReference type="EMBL" id="MDK2564207.1"/>
    </source>
</evidence>
<evidence type="ECO:0000313" key="9">
    <source>
        <dbReference type="Proteomes" id="UP001301012"/>
    </source>
</evidence>
<keyword evidence="9" id="KW-1185">Reference proteome</keyword>
<dbReference type="InterPro" id="IPR050103">
    <property type="entry name" value="Class-III_PLP-dep_AT"/>
</dbReference>
<dbReference type="InterPro" id="IPR004636">
    <property type="entry name" value="AcOrn/SuccOrn_fam"/>
</dbReference>
<dbReference type="Proteomes" id="UP001301012">
    <property type="component" value="Unassembled WGS sequence"/>
</dbReference>
<dbReference type="GO" id="GO:0008483">
    <property type="term" value="F:transaminase activity"/>
    <property type="evidence" value="ECO:0007669"/>
    <property type="project" value="UniProtKB-KW"/>
</dbReference>
<dbReference type="NCBIfam" id="NF002325">
    <property type="entry name" value="PRK01278.1"/>
    <property type="match status" value="1"/>
</dbReference>
<accession>A0ABT7EB97</accession>
<dbReference type="InterPro" id="IPR015424">
    <property type="entry name" value="PyrdxlP-dep_Trfase"/>
</dbReference>
<name>A0ABT7EB97_9FIRM</name>
<dbReference type="PROSITE" id="PS00600">
    <property type="entry name" value="AA_TRANSFER_CLASS_3"/>
    <property type="match status" value="1"/>
</dbReference>
<comment type="similarity">
    <text evidence="7">Belongs to the class-III pyridoxal-phosphate-dependent aminotransferase family.</text>
</comment>
<keyword evidence="2 8" id="KW-0032">Aminotransferase</keyword>
<evidence type="ECO:0000256" key="3">
    <source>
        <dbReference type="ARBA" id="ARBA00022605"/>
    </source>
</evidence>
<keyword evidence="3" id="KW-0028">Amino-acid biosynthesis</keyword>
<proteinExistence type="inferred from homology"/>
<dbReference type="RefSeq" id="WP_284133138.1">
    <property type="nucleotide sequence ID" value="NZ_JASKYM010000006.1"/>
</dbReference>
<evidence type="ECO:0000256" key="7">
    <source>
        <dbReference type="RuleBase" id="RU003560"/>
    </source>
</evidence>